<dbReference type="EC" id="1.4.4.2" evidence="2"/>
<dbReference type="Pfam" id="PF10266">
    <property type="entry name" value="Strumpellin"/>
    <property type="match status" value="1"/>
</dbReference>
<dbReference type="KEGG" id="dci:103521114"/>
<reference evidence="9" key="1">
    <citation type="submission" date="2025-08" db="UniProtKB">
        <authorList>
            <consortium name="RefSeq"/>
        </authorList>
    </citation>
    <scope>IDENTIFICATION</scope>
</reference>
<dbReference type="Proteomes" id="UP000079169">
    <property type="component" value="Unplaced"/>
</dbReference>
<dbReference type="PANTHER" id="PTHR11773:SF1">
    <property type="entry name" value="GLYCINE DEHYDROGENASE (DECARBOXYLATING), MITOCHONDRIAL"/>
    <property type="match status" value="1"/>
</dbReference>
<accession>A0A3Q0JL39</accession>
<dbReference type="InterPro" id="IPR020581">
    <property type="entry name" value="GDC_P"/>
</dbReference>
<evidence type="ECO:0000313" key="8">
    <source>
        <dbReference type="Proteomes" id="UP000079169"/>
    </source>
</evidence>
<feature type="domain" description="Glycine dehydrogenase C-terminal" evidence="7">
    <location>
        <begin position="1110"/>
        <end position="1232"/>
    </location>
</feature>
<evidence type="ECO:0000313" key="9">
    <source>
        <dbReference type="RefSeq" id="XP_026687838.1"/>
    </source>
</evidence>
<dbReference type="GO" id="GO:0016594">
    <property type="term" value="F:glycine binding"/>
    <property type="evidence" value="ECO:0007669"/>
    <property type="project" value="TreeGrafter"/>
</dbReference>
<dbReference type="GeneID" id="103521114"/>
<dbReference type="SUPFAM" id="SSF53383">
    <property type="entry name" value="PLP-dependent transferases"/>
    <property type="match status" value="4"/>
</dbReference>
<name>A0A3Q0JL39_DIACI</name>
<protein>
    <recommendedName>
        <fullName evidence="2">glycine dehydrogenase (aminomethyl-transferring)</fullName>
        <ecNumber evidence="2">1.4.4.2</ecNumber>
    </recommendedName>
</protein>
<feature type="domain" description="Glycine cleavage system P-protein N-terminal" evidence="6">
    <location>
        <begin position="351"/>
        <end position="500"/>
    </location>
</feature>
<dbReference type="RefSeq" id="XP_026687838.1">
    <property type="nucleotide sequence ID" value="XM_026832037.1"/>
</dbReference>
<feature type="domain" description="Glycine cleavage system P-protein N-terminal" evidence="6">
    <location>
        <begin position="43"/>
        <end position="268"/>
    </location>
</feature>
<dbReference type="FunFam" id="3.90.1150.10:FF:000007">
    <property type="entry name" value="Glycine dehydrogenase (decarboxylating), mitochondrial"/>
    <property type="match status" value="1"/>
</dbReference>
<keyword evidence="8" id="KW-1185">Reference proteome</keyword>
<dbReference type="Gene3D" id="3.40.640.10">
    <property type="entry name" value="Type I PLP-dependent aspartate aminotransferase-like (Major domain)"/>
    <property type="match status" value="4"/>
</dbReference>
<comment type="cofactor">
    <cofactor evidence="1">
        <name>pyridoxal 5'-phosphate</name>
        <dbReference type="ChEBI" id="CHEBI:597326"/>
    </cofactor>
</comment>
<dbReference type="GO" id="GO:0005739">
    <property type="term" value="C:mitochondrion"/>
    <property type="evidence" value="ECO:0007669"/>
    <property type="project" value="TreeGrafter"/>
</dbReference>
<dbReference type="STRING" id="121845.A0A3Q0JL39"/>
<dbReference type="InterPro" id="IPR049315">
    <property type="entry name" value="GDC-P_N"/>
</dbReference>
<dbReference type="PANTHER" id="PTHR11773">
    <property type="entry name" value="GLYCINE DEHYDROGENASE, DECARBOXYLATING"/>
    <property type="match status" value="1"/>
</dbReference>
<evidence type="ECO:0000256" key="1">
    <source>
        <dbReference type="ARBA" id="ARBA00001933"/>
    </source>
</evidence>
<sequence length="1292" mass="145339">MHRTKVLRQLMEHNVELCSVLRCIQSDGRASSEILSLPSDFVDRHVGPRDDQIQDMLQFIGFKSLDELTDATVPDNIKYNKPLNINQPCGEHELLEEIQSIANKNEIWRSYIGLGYHNCLVPTVIQRNLFENPGWVTQYTPYQPEIAQGRLESLLNFQTMVSDLTGLSVANASLLDEATAAAEAMSICHRFTKRNKLLISDKVHPQTLSVIKTRADSLGLQVIVSDIAQADLSGKDIAGVLFQYPDTSGNIVDFSQLVKTAHQYGLLTPTNSDGSFTKRNKLLISDKVHPQTLSVIKTRADSLGLQVIVSDIAQADLSGKDIAGVLFQYPDTSGNIVDFSQLVKTAHQYGVRLMPGRMVGVTRDAQGESAYRLALQTREQHIRRDRATSNICTAQALLANMSAMYAVYHGPQGLKDIATRVHNCTLLLAQGIGSLDHELKTQTFFDTLHVKPRSENAFKTILSNAKRKKINLRVFPDQSIGVSLDETVKEADLDDLLWIFGSDRSARKILSEDWEKIQSTTLSGSQYARSTPYLTHPVFNSYHSETQLLRYLKELENKDISLHVSSDERKDTGIRSEIREIEEGKVDKDINVLKLSPHTQKQLLGSEWNRPYSRIQAAFPLASVQNHKVWPTVSRIDDAYGDKNLVCIGSLDHELKTQTFFDTLHVKPRSENAFKTILSNAKRKKINLRVFPDQSIGVSLDETVKEADLDDLLWIFGSDRSARKILSEDWDKIQSATLSGSQYARSTPFLTHPVFNSYHSETQLLRYLKQLENKDISLVHSMIPLGSCTMKLNATTEMIPCSFPLLTTMHPFIPQDQARGYEQLIGELEADLCEITGYDKISFQPNSGAQGEYAGLRAIQCYHQAQDAHHRNVCLIPVSAHGTNPASAQMAGMSVEPVSVRKDGTIDFSDLETKVKKNKETLSCLMITYPSTFGVFEENITDVCELIHEHGGQTDVNKQYSDLIIDFSYFSQNETMDNKIEGSQQLQELDEKIRDTYLEILVRFYVVFENIYKFAINLNQYVENLENNVYIQESIESVFLDEEGCQTGYLLMYSSNSRKSHLAPFLPVHPLSNIDSSIGAVSAAHYGSASILPISWAYIRMMGGRGLRKATQVAILNANYMSKRLESHYKTLFRSSRSGLVAHEFVIDVRDFKKSANIEAVDIAKRLMDYGFHAPTMSWPVPGTLMIEPTESEHKEELDRFCDALISIRSEIREIEEGKVDKDINVLKLSPHTQKQLLGSEWNRPYSRIQAAFPLASVQNHKVWPTVSRIDDAYGDKNLVCSCPPILPPVEA</sequence>
<dbReference type="InterPro" id="IPR015421">
    <property type="entry name" value="PyrdxlP-dep_Trfase_major"/>
</dbReference>
<evidence type="ECO:0000256" key="5">
    <source>
        <dbReference type="ARBA" id="ARBA00049026"/>
    </source>
</evidence>
<keyword evidence="4" id="KW-0560">Oxidoreductase</keyword>
<keyword evidence="3" id="KW-0663">Pyridoxal phosphate</keyword>
<dbReference type="InterPro" id="IPR019393">
    <property type="entry name" value="WASH_strumpellin"/>
</dbReference>
<evidence type="ECO:0000256" key="2">
    <source>
        <dbReference type="ARBA" id="ARBA00012134"/>
    </source>
</evidence>
<dbReference type="InterPro" id="IPR015424">
    <property type="entry name" value="PyrdxlP-dep_Trfase"/>
</dbReference>
<dbReference type="Pfam" id="PF21478">
    <property type="entry name" value="GcvP2_C"/>
    <property type="match status" value="1"/>
</dbReference>
<dbReference type="Gene3D" id="3.90.1150.10">
    <property type="entry name" value="Aspartate Aminotransferase, domain 1"/>
    <property type="match status" value="1"/>
</dbReference>
<gene>
    <name evidence="9" type="primary">LOC103521114</name>
</gene>
<dbReference type="InterPro" id="IPR049316">
    <property type="entry name" value="GDC-P_C"/>
</dbReference>
<dbReference type="PaxDb" id="121845-A0A3Q0JL39"/>
<proteinExistence type="predicted"/>
<dbReference type="GO" id="GO:0019464">
    <property type="term" value="P:glycine decarboxylation via glycine cleavage system"/>
    <property type="evidence" value="ECO:0007669"/>
    <property type="project" value="TreeGrafter"/>
</dbReference>
<dbReference type="InterPro" id="IPR015422">
    <property type="entry name" value="PyrdxlP-dep_Trfase_small"/>
</dbReference>
<dbReference type="GO" id="GO:0071203">
    <property type="term" value="C:WASH complex"/>
    <property type="evidence" value="ECO:0007669"/>
    <property type="project" value="InterPro"/>
</dbReference>
<evidence type="ECO:0000256" key="3">
    <source>
        <dbReference type="ARBA" id="ARBA00022898"/>
    </source>
</evidence>
<dbReference type="Pfam" id="PF02347">
    <property type="entry name" value="GDC-P"/>
    <property type="match status" value="3"/>
</dbReference>
<feature type="domain" description="Glycine cleavage system P-protein N-terminal" evidence="6">
    <location>
        <begin position="651"/>
        <end position="716"/>
    </location>
</feature>
<comment type="catalytic activity">
    <reaction evidence="5">
        <text>N(6)-[(R)-lipoyl]-L-lysyl-[glycine-cleavage complex H protein] + glycine + H(+) = N(6)-[(R)-S(8)-aminomethyldihydrolipoyl]-L-lysyl-[glycine-cleavage complex H protein] + CO2</text>
        <dbReference type="Rhea" id="RHEA:24304"/>
        <dbReference type="Rhea" id="RHEA-COMP:10494"/>
        <dbReference type="Rhea" id="RHEA-COMP:10495"/>
        <dbReference type="ChEBI" id="CHEBI:15378"/>
        <dbReference type="ChEBI" id="CHEBI:16526"/>
        <dbReference type="ChEBI" id="CHEBI:57305"/>
        <dbReference type="ChEBI" id="CHEBI:83099"/>
        <dbReference type="ChEBI" id="CHEBI:83143"/>
        <dbReference type="EC" id="1.4.4.2"/>
    </reaction>
</comment>
<evidence type="ECO:0000259" key="6">
    <source>
        <dbReference type="Pfam" id="PF02347"/>
    </source>
</evidence>
<organism evidence="8 9">
    <name type="scientific">Diaphorina citri</name>
    <name type="common">Asian citrus psyllid</name>
    <dbReference type="NCBI Taxonomy" id="121845"/>
    <lineage>
        <taxon>Eukaryota</taxon>
        <taxon>Metazoa</taxon>
        <taxon>Ecdysozoa</taxon>
        <taxon>Arthropoda</taxon>
        <taxon>Hexapoda</taxon>
        <taxon>Insecta</taxon>
        <taxon>Pterygota</taxon>
        <taxon>Neoptera</taxon>
        <taxon>Paraneoptera</taxon>
        <taxon>Hemiptera</taxon>
        <taxon>Sternorrhyncha</taxon>
        <taxon>Psylloidea</taxon>
        <taxon>Psyllidae</taxon>
        <taxon>Diaphorininae</taxon>
        <taxon>Diaphorina</taxon>
    </lineage>
</organism>
<dbReference type="FunFam" id="3.40.640.10:FF:000199">
    <property type="entry name" value="Glycine dehydrogenase [decarboxylating], mitochondrial"/>
    <property type="match status" value="1"/>
</dbReference>
<dbReference type="GO" id="GO:0030170">
    <property type="term" value="F:pyridoxal phosphate binding"/>
    <property type="evidence" value="ECO:0007669"/>
    <property type="project" value="TreeGrafter"/>
</dbReference>
<dbReference type="GO" id="GO:0004375">
    <property type="term" value="F:glycine dehydrogenase (decarboxylating) activity"/>
    <property type="evidence" value="ECO:0007669"/>
    <property type="project" value="UniProtKB-EC"/>
</dbReference>
<evidence type="ECO:0000259" key="7">
    <source>
        <dbReference type="Pfam" id="PF21478"/>
    </source>
</evidence>
<dbReference type="GO" id="GO:0005960">
    <property type="term" value="C:glycine cleavage complex"/>
    <property type="evidence" value="ECO:0007669"/>
    <property type="project" value="TreeGrafter"/>
</dbReference>
<evidence type="ECO:0000256" key="4">
    <source>
        <dbReference type="ARBA" id="ARBA00023002"/>
    </source>
</evidence>